<dbReference type="Pfam" id="PF09413">
    <property type="entry name" value="DUF2007"/>
    <property type="match status" value="1"/>
</dbReference>
<evidence type="ECO:0000313" key="2">
    <source>
        <dbReference type="EMBL" id="MFH6772260.1"/>
    </source>
</evidence>
<feature type="domain" description="DUF2007" evidence="1">
    <location>
        <begin position="8"/>
        <end position="72"/>
    </location>
</feature>
<organism evidence="2 3">
    <name type="scientific">Gaetbulibacter aestuarii</name>
    <dbReference type="NCBI Taxonomy" id="1502358"/>
    <lineage>
        <taxon>Bacteria</taxon>
        <taxon>Pseudomonadati</taxon>
        <taxon>Bacteroidota</taxon>
        <taxon>Flavobacteriia</taxon>
        <taxon>Flavobacteriales</taxon>
        <taxon>Flavobacteriaceae</taxon>
        <taxon>Gaetbulibacter</taxon>
    </lineage>
</organism>
<keyword evidence="3" id="KW-1185">Reference proteome</keyword>
<evidence type="ECO:0000313" key="3">
    <source>
        <dbReference type="Proteomes" id="UP001610100"/>
    </source>
</evidence>
<dbReference type="EMBL" id="JBAWKB010000002">
    <property type="protein sequence ID" value="MFH6772260.1"/>
    <property type="molecule type" value="Genomic_DNA"/>
</dbReference>
<proteinExistence type="predicted"/>
<dbReference type="Proteomes" id="UP001610100">
    <property type="component" value="Unassembled WGS sequence"/>
</dbReference>
<name>A0ABW7N0G2_9FLAO</name>
<sequence>MAHQDYIKIYTGEFITVQRISDILENEGITPVIKDRTGSGLTPLFGASNPSVQEIHVHKEELDNAVKIVESFLSELQND</sequence>
<evidence type="ECO:0000259" key="1">
    <source>
        <dbReference type="Pfam" id="PF09413"/>
    </source>
</evidence>
<dbReference type="InterPro" id="IPR018551">
    <property type="entry name" value="DUF2007"/>
</dbReference>
<gene>
    <name evidence="2" type="ORF">V8G58_09985</name>
</gene>
<accession>A0ABW7N0G2</accession>
<protein>
    <submittedName>
        <fullName evidence="2">DUF2007 domain-containing protein</fullName>
    </submittedName>
</protein>
<reference evidence="2 3" key="1">
    <citation type="submission" date="2024-02" db="EMBL/GenBank/DDBJ databases">
        <title>A Gaetbulibacter species isolated from tidal flats and genomic insights of their niches.</title>
        <authorList>
            <person name="Ye Y."/>
        </authorList>
    </citation>
    <scope>NUCLEOTIDE SEQUENCE [LARGE SCALE GENOMIC DNA]</scope>
    <source>
        <strain evidence="2 3">KYW382</strain>
    </source>
</reference>
<comment type="caution">
    <text evidence="2">The sequence shown here is derived from an EMBL/GenBank/DDBJ whole genome shotgun (WGS) entry which is preliminary data.</text>
</comment>
<dbReference type="RefSeq" id="WP_344741575.1">
    <property type="nucleotide sequence ID" value="NZ_BAABAY010000002.1"/>
</dbReference>